<dbReference type="Pfam" id="PF02854">
    <property type="entry name" value="MIF4G"/>
    <property type="match status" value="1"/>
</dbReference>
<reference evidence="10" key="4">
    <citation type="submission" date="2025-09" db="UniProtKB">
        <authorList>
            <consortium name="Ensembl"/>
        </authorList>
    </citation>
    <scope>IDENTIFICATION</scope>
</reference>
<dbReference type="Bgee" id="ENSAMXG00000038588">
    <property type="expression patterns" value="Expressed in testis and 13 other cell types or tissues"/>
</dbReference>
<dbReference type="GeneID" id="103046003"/>
<dbReference type="GO" id="GO:0003723">
    <property type="term" value="F:RNA binding"/>
    <property type="evidence" value="ECO:0007669"/>
    <property type="project" value="InterPro"/>
</dbReference>
<keyword evidence="4" id="KW-0810">Translation regulation</keyword>
<evidence type="ECO:0000256" key="5">
    <source>
        <dbReference type="ARBA" id="ARBA00023242"/>
    </source>
</evidence>
<dbReference type="KEGG" id="amex:103046003"/>
<evidence type="ECO:0000313" key="10">
    <source>
        <dbReference type="Ensembl" id="ENSAMXP00000043224.1"/>
    </source>
</evidence>
<dbReference type="PANTHER" id="PTHR23254">
    <property type="entry name" value="EIF4G DOMAIN PROTEIN"/>
    <property type="match status" value="1"/>
</dbReference>
<protein>
    <submittedName>
        <fullName evidence="10">MIF4G domain containing a</fullName>
    </submittedName>
</protein>
<organism evidence="10 11">
    <name type="scientific">Astyanax mexicanus</name>
    <name type="common">Blind cave fish</name>
    <name type="synonym">Astyanax fasciatus mexicanus</name>
    <dbReference type="NCBI Taxonomy" id="7994"/>
    <lineage>
        <taxon>Eukaryota</taxon>
        <taxon>Metazoa</taxon>
        <taxon>Chordata</taxon>
        <taxon>Craniata</taxon>
        <taxon>Vertebrata</taxon>
        <taxon>Euteleostomi</taxon>
        <taxon>Actinopterygii</taxon>
        <taxon>Neopterygii</taxon>
        <taxon>Teleostei</taxon>
        <taxon>Ostariophysi</taxon>
        <taxon>Characiformes</taxon>
        <taxon>Characoidei</taxon>
        <taxon>Acestrorhamphidae</taxon>
        <taxon>Acestrorhamphinae</taxon>
        <taxon>Astyanax</taxon>
    </lineage>
</organism>
<dbReference type="GO" id="GO:0005829">
    <property type="term" value="C:cytosol"/>
    <property type="evidence" value="ECO:0007669"/>
    <property type="project" value="TreeGrafter"/>
</dbReference>
<evidence type="ECO:0000256" key="7">
    <source>
        <dbReference type="ARBA" id="ARBA00038204"/>
    </source>
</evidence>
<comment type="similarity">
    <text evidence="7">Belongs to the MIF4GD family.</text>
</comment>
<dbReference type="InParanoid" id="A0A3B1JPE4"/>
<keyword evidence="5" id="KW-0539">Nucleus</keyword>
<dbReference type="RefSeq" id="XP_007257193.1">
    <property type="nucleotide sequence ID" value="XM_007257131.4"/>
</dbReference>
<dbReference type="GO" id="GO:0008494">
    <property type="term" value="F:translation activator activity"/>
    <property type="evidence" value="ECO:0007669"/>
    <property type="project" value="TreeGrafter"/>
</dbReference>
<evidence type="ECO:0000256" key="8">
    <source>
        <dbReference type="ARBA" id="ARBA00038641"/>
    </source>
</evidence>
<dbReference type="InterPro" id="IPR003890">
    <property type="entry name" value="MIF4G-like_typ-3"/>
</dbReference>
<dbReference type="GeneTree" id="ENSGT00940000153432"/>
<dbReference type="InterPro" id="IPR051367">
    <property type="entry name" value="mRNA_TranslReg/HistoneTransl"/>
</dbReference>
<reference evidence="11" key="1">
    <citation type="submission" date="2013-03" db="EMBL/GenBank/DDBJ databases">
        <authorList>
            <person name="Jeffery W."/>
            <person name="Warren W."/>
            <person name="Wilson R.K."/>
        </authorList>
    </citation>
    <scope>NUCLEOTIDE SEQUENCE</scope>
    <source>
        <strain evidence="11">female</strain>
    </source>
</reference>
<evidence type="ECO:0000256" key="6">
    <source>
        <dbReference type="ARBA" id="ARBA00037643"/>
    </source>
</evidence>
<evidence type="ECO:0000256" key="3">
    <source>
        <dbReference type="ARBA" id="ARBA00022490"/>
    </source>
</evidence>
<comment type="subunit">
    <text evidence="8">Interacts with eif4g1, eif4g2 and slbp; probably tethered by SLBP to the 3'-end of mRNAs ending with the histone stem-loop, it also interacts with eif4g1 which is bound to their 5'-end.</text>
</comment>
<dbReference type="RefSeq" id="XP_007257194.1">
    <property type="nucleotide sequence ID" value="XM_007257132.4"/>
</dbReference>
<dbReference type="CTD" id="393355"/>
<dbReference type="Proteomes" id="UP000018467">
    <property type="component" value="Unassembled WGS sequence"/>
</dbReference>
<comment type="function">
    <text evidence="6">Functions in replication-dependent translation of histone mRNAs which differ from other eukaryotic mRNAs in that they do not end with a poly-A tail but a stem-loop. May participate in circularizing those mRNAs specifically enhancing their translation.</text>
</comment>
<dbReference type="GO" id="GO:0006446">
    <property type="term" value="P:regulation of translational initiation"/>
    <property type="evidence" value="ECO:0007669"/>
    <property type="project" value="TreeGrafter"/>
</dbReference>
<dbReference type="SUPFAM" id="SSF48371">
    <property type="entry name" value="ARM repeat"/>
    <property type="match status" value="1"/>
</dbReference>
<proteinExistence type="inferred from homology"/>
<dbReference type="RefSeq" id="XP_007257195.1">
    <property type="nucleotide sequence ID" value="XM_007257133.4"/>
</dbReference>
<feature type="domain" description="MIF4G" evidence="9">
    <location>
        <begin position="1"/>
        <end position="204"/>
    </location>
</feature>
<dbReference type="SMART" id="SM00543">
    <property type="entry name" value="MIF4G"/>
    <property type="match status" value="1"/>
</dbReference>
<reference evidence="11" key="2">
    <citation type="journal article" date="2014" name="Nat. Commun.">
        <title>The cavefish genome reveals candidate genes for eye loss.</title>
        <authorList>
            <person name="McGaugh S.E."/>
            <person name="Gross J.B."/>
            <person name="Aken B."/>
            <person name="Blin M."/>
            <person name="Borowsky R."/>
            <person name="Chalopin D."/>
            <person name="Hinaux H."/>
            <person name="Jeffery W.R."/>
            <person name="Keene A."/>
            <person name="Ma L."/>
            <person name="Minx P."/>
            <person name="Murphy D."/>
            <person name="O'Quin K.E."/>
            <person name="Retaux S."/>
            <person name="Rohner N."/>
            <person name="Searle S.M."/>
            <person name="Stahl B.A."/>
            <person name="Tabin C."/>
            <person name="Volff J.N."/>
            <person name="Yoshizawa M."/>
            <person name="Warren W.C."/>
        </authorList>
    </citation>
    <scope>NUCLEOTIDE SEQUENCE [LARGE SCALE GENOMIC DNA]</scope>
    <source>
        <strain evidence="11">female</strain>
    </source>
</reference>
<dbReference type="InterPro" id="IPR016024">
    <property type="entry name" value="ARM-type_fold"/>
</dbReference>
<evidence type="ECO:0000256" key="4">
    <source>
        <dbReference type="ARBA" id="ARBA00022845"/>
    </source>
</evidence>
<dbReference type="AlphaFoldDB" id="A0A3B1JPE4"/>
<comment type="subcellular location">
    <subcellularLocation>
        <location evidence="2">Cytoplasm</location>
    </subcellularLocation>
    <subcellularLocation>
        <location evidence="1">Nucleus</location>
    </subcellularLocation>
</comment>
<name>A0A3B1JPE4_ASTMX</name>
<dbReference type="OrthoDB" id="6357832at2759"/>
<reference evidence="10" key="3">
    <citation type="submission" date="2025-08" db="UniProtKB">
        <authorList>
            <consortium name="Ensembl"/>
        </authorList>
    </citation>
    <scope>IDENTIFICATION</scope>
</reference>
<dbReference type="Gene3D" id="1.25.40.180">
    <property type="match status" value="1"/>
</dbReference>
<evidence type="ECO:0000259" key="9">
    <source>
        <dbReference type="SMART" id="SM00543"/>
    </source>
</evidence>
<dbReference type="Ensembl" id="ENSAMXT00000032931.1">
    <property type="protein sequence ID" value="ENSAMXP00000043224.1"/>
    <property type="gene ID" value="ENSAMXG00000038588.1"/>
</dbReference>
<evidence type="ECO:0000256" key="1">
    <source>
        <dbReference type="ARBA" id="ARBA00004123"/>
    </source>
</evidence>
<dbReference type="STRING" id="7994.ENSAMXP00000043224"/>
<evidence type="ECO:0000256" key="2">
    <source>
        <dbReference type="ARBA" id="ARBA00004496"/>
    </source>
</evidence>
<keyword evidence="3" id="KW-0963">Cytoplasm</keyword>
<sequence length="221" mass="25376">MDNIWEECKVQAFDTETQNLVKAAFKDPTAVDLGKLSETIVDQALKDRSLCRDAGHVCSALVQMEAKHGNTSVFRRNLLTRLQKEFTAREETRKRSVQEWVCVVCFICNIFDHLKVNNAPMAALVDPVYDCLFRLSQPDALVNEEEVDCLALQLHRVGEQLEKLNSQRMDQLFYLLRDGFLLQDCLSSMTRLLLLEVLEYRASGWTLSAAAQRYYYSEVVD</sequence>
<accession>A0A3B1JPE4</accession>
<evidence type="ECO:0000313" key="11">
    <source>
        <dbReference type="Proteomes" id="UP000018467"/>
    </source>
</evidence>
<dbReference type="PANTHER" id="PTHR23254:SF17">
    <property type="entry name" value="MIF4G DOMAIN-CONTAINING PROTEIN"/>
    <property type="match status" value="1"/>
</dbReference>
<keyword evidence="11" id="KW-1185">Reference proteome</keyword>
<dbReference type="GO" id="GO:0005634">
    <property type="term" value="C:nucleus"/>
    <property type="evidence" value="ECO:0007669"/>
    <property type="project" value="UniProtKB-SubCell"/>
</dbReference>